<dbReference type="SUPFAM" id="SSF75304">
    <property type="entry name" value="Amidase signature (AS) enzymes"/>
    <property type="match status" value="1"/>
</dbReference>
<evidence type="ECO:0008006" key="4">
    <source>
        <dbReference type="Google" id="ProtNLM"/>
    </source>
</evidence>
<proteinExistence type="inferred from homology"/>
<gene>
    <name evidence="2" type="ORF">PG986_013105</name>
</gene>
<dbReference type="Gene3D" id="3.90.1300.10">
    <property type="entry name" value="Amidase signature (AS) domain"/>
    <property type="match status" value="1"/>
</dbReference>
<keyword evidence="3" id="KW-1185">Reference proteome</keyword>
<dbReference type="RefSeq" id="XP_066693470.1">
    <property type="nucleotide sequence ID" value="XM_066849327.1"/>
</dbReference>
<evidence type="ECO:0000256" key="1">
    <source>
        <dbReference type="ARBA" id="ARBA00009199"/>
    </source>
</evidence>
<dbReference type="InterPro" id="IPR036928">
    <property type="entry name" value="AS_sf"/>
</dbReference>
<name>A0ABR1PUX3_9PEZI</name>
<evidence type="ECO:0000313" key="2">
    <source>
        <dbReference type="EMBL" id="KAK7940718.1"/>
    </source>
</evidence>
<accession>A0ABR1PUX3</accession>
<protein>
    <recommendedName>
        <fullName evidence="4">Amidase domain-containing protein</fullName>
    </recommendedName>
</protein>
<dbReference type="PANTHER" id="PTHR46072">
    <property type="entry name" value="AMIDASE-RELATED-RELATED"/>
    <property type="match status" value="1"/>
</dbReference>
<dbReference type="PANTHER" id="PTHR46072:SF3">
    <property type="entry name" value="AMIDASE"/>
    <property type="match status" value="1"/>
</dbReference>
<dbReference type="EMBL" id="JAQQWE010000009">
    <property type="protein sequence ID" value="KAK7940718.1"/>
    <property type="molecule type" value="Genomic_DNA"/>
</dbReference>
<dbReference type="Proteomes" id="UP001391051">
    <property type="component" value="Unassembled WGS sequence"/>
</dbReference>
<comment type="similarity">
    <text evidence="1">Belongs to the amidase family.</text>
</comment>
<comment type="caution">
    <text evidence="2">The sequence shown here is derived from an EMBL/GenBank/DDBJ whole genome shotgun (WGS) entry which is preliminary data.</text>
</comment>
<organism evidence="2 3">
    <name type="scientific">Apiospora aurea</name>
    <dbReference type="NCBI Taxonomy" id="335848"/>
    <lineage>
        <taxon>Eukaryota</taxon>
        <taxon>Fungi</taxon>
        <taxon>Dikarya</taxon>
        <taxon>Ascomycota</taxon>
        <taxon>Pezizomycotina</taxon>
        <taxon>Sordariomycetes</taxon>
        <taxon>Xylariomycetidae</taxon>
        <taxon>Amphisphaeriales</taxon>
        <taxon>Apiosporaceae</taxon>
        <taxon>Apiospora</taxon>
    </lineage>
</organism>
<sequence>MLEDPKYPVHPPTALDLCLDSFSLDNTVEWKRHIDVSGEPLVASLVENTPLVTRKVEKGGYTVDEIFAFGAACLQYKAGWNMVFTQHRLDVLICPGAEKTAVPHDTWGTPPYTVPWSLTEYPAVILPVGRVMKDIDRNDLAPSASPRPSKWSTALRRPSKWSLEATRTRSLSQRVV</sequence>
<evidence type="ECO:0000313" key="3">
    <source>
        <dbReference type="Proteomes" id="UP001391051"/>
    </source>
</evidence>
<dbReference type="GeneID" id="92082389"/>
<reference evidence="2 3" key="1">
    <citation type="submission" date="2023-01" db="EMBL/GenBank/DDBJ databases">
        <title>Analysis of 21 Apiospora genomes using comparative genomics revels a genus with tremendous synthesis potential of carbohydrate active enzymes and secondary metabolites.</title>
        <authorList>
            <person name="Sorensen T."/>
        </authorList>
    </citation>
    <scope>NUCLEOTIDE SEQUENCE [LARGE SCALE GENOMIC DNA]</scope>
    <source>
        <strain evidence="2 3">CBS 24483</strain>
    </source>
</reference>